<dbReference type="GO" id="GO:0005737">
    <property type="term" value="C:cytoplasm"/>
    <property type="evidence" value="ECO:0007669"/>
    <property type="project" value="UniProtKB-ARBA"/>
</dbReference>
<dbReference type="SUPFAM" id="SSF101821">
    <property type="entry name" value="Aminopeptidase/glucanase lid domain"/>
    <property type="match status" value="1"/>
</dbReference>
<dbReference type="Gene3D" id="2.30.250.10">
    <property type="entry name" value="Aminopeptidase i, Domain 2"/>
    <property type="match status" value="1"/>
</dbReference>
<keyword evidence="5 9" id="KW-0479">Metal-binding</keyword>
<evidence type="ECO:0000256" key="6">
    <source>
        <dbReference type="ARBA" id="ARBA00022801"/>
    </source>
</evidence>
<reference evidence="11" key="2">
    <citation type="submission" date="2021-04" db="EMBL/GenBank/DDBJ databases">
        <authorList>
            <person name="Gilroy R."/>
        </authorList>
    </citation>
    <scope>NUCLEOTIDE SEQUENCE</scope>
    <source>
        <strain evidence="11">CHK192-9172</strain>
    </source>
</reference>
<evidence type="ECO:0000256" key="10">
    <source>
        <dbReference type="RuleBase" id="RU004387"/>
    </source>
</evidence>
<evidence type="ECO:0000256" key="5">
    <source>
        <dbReference type="ARBA" id="ARBA00022723"/>
    </source>
</evidence>
<dbReference type="Gene3D" id="3.40.630.10">
    <property type="entry name" value="Zn peptidases"/>
    <property type="match status" value="1"/>
</dbReference>
<comment type="similarity">
    <text evidence="2 9">Belongs to the peptidase M18 family.</text>
</comment>
<dbReference type="PANTHER" id="PTHR28570">
    <property type="entry name" value="ASPARTYL AMINOPEPTIDASE"/>
    <property type="match status" value="1"/>
</dbReference>
<dbReference type="Pfam" id="PF02127">
    <property type="entry name" value="Peptidase_M18"/>
    <property type="match status" value="1"/>
</dbReference>
<dbReference type="Proteomes" id="UP000824024">
    <property type="component" value="Unassembled WGS sequence"/>
</dbReference>
<dbReference type="GO" id="GO:0004177">
    <property type="term" value="F:aminopeptidase activity"/>
    <property type="evidence" value="ECO:0007669"/>
    <property type="project" value="UniProtKB-KW"/>
</dbReference>
<keyword evidence="7 9" id="KW-0862">Zinc</keyword>
<evidence type="ECO:0000256" key="2">
    <source>
        <dbReference type="ARBA" id="ARBA00008290"/>
    </source>
</evidence>
<evidence type="ECO:0000256" key="1">
    <source>
        <dbReference type="ARBA" id="ARBA00001947"/>
    </source>
</evidence>
<keyword evidence="3 9" id="KW-0031">Aminopeptidase</keyword>
<gene>
    <name evidence="11" type="ORF">IAA08_10330</name>
</gene>
<dbReference type="NCBIfam" id="NF002759">
    <property type="entry name" value="PRK02813.1"/>
    <property type="match status" value="1"/>
</dbReference>
<keyword evidence="6 9" id="KW-0378">Hydrolase</keyword>
<dbReference type="EMBL" id="DXCH01000279">
    <property type="protein sequence ID" value="HIZ08314.1"/>
    <property type="molecule type" value="Genomic_DNA"/>
</dbReference>
<dbReference type="PRINTS" id="PR00932">
    <property type="entry name" value="AMINO1PTASE"/>
</dbReference>
<evidence type="ECO:0000313" key="12">
    <source>
        <dbReference type="Proteomes" id="UP000824024"/>
    </source>
</evidence>
<keyword evidence="4 9" id="KW-0645">Protease</keyword>
<dbReference type="AlphaFoldDB" id="A0A9D2D4E5"/>
<evidence type="ECO:0000256" key="7">
    <source>
        <dbReference type="ARBA" id="ARBA00022833"/>
    </source>
</evidence>
<reference evidence="11" key="1">
    <citation type="journal article" date="2021" name="PeerJ">
        <title>Extensive microbial diversity within the chicken gut microbiome revealed by metagenomics and culture.</title>
        <authorList>
            <person name="Gilroy R."/>
            <person name="Ravi A."/>
            <person name="Getino M."/>
            <person name="Pursley I."/>
            <person name="Horton D.L."/>
            <person name="Alikhan N.F."/>
            <person name="Baker D."/>
            <person name="Gharbi K."/>
            <person name="Hall N."/>
            <person name="Watson M."/>
            <person name="Adriaenssens E.M."/>
            <person name="Foster-Nyarko E."/>
            <person name="Jarju S."/>
            <person name="Secka A."/>
            <person name="Antonio M."/>
            <person name="Oren A."/>
            <person name="Chaudhuri R.R."/>
            <person name="La Ragione R."/>
            <person name="Hildebrand F."/>
            <person name="Pallen M.J."/>
        </authorList>
    </citation>
    <scope>NUCLEOTIDE SEQUENCE</scope>
    <source>
        <strain evidence="11">CHK192-9172</strain>
    </source>
</reference>
<dbReference type="EC" id="3.4.11.-" evidence="10"/>
<accession>A0A9D2D4E5</accession>
<proteinExistence type="inferred from homology"/>
<keyword evidence="8 9" id="KW-0482">Metalloprotease</keyword>
<organism evidence="11 12">
    <name type="scientific">Candidatus Eubacterium avistercoris</name>
    <dbReference type="NCBI Taxonomy" id="2838567"/>
    <lineage>
        <taxon>Bacteria</taxon>
        <taxon>Bacillati</taxon>
        <taxon>Bacillota</taxon>
        <taxon>Clostridia</taxon>
        <taxon>Eubacteriales</taxon>
        <taxon>Eubacteriaceae</taxon>
        <taxon>Eubacterium</taxon>
    </lineage>
</organism>
<dbReference type="SUPFAM" id="SSF53187">
    <property type="entry name" value="Zn-dependent exopeptidases"/>
    <property type="match status" value="1"/>
</dbReference>
<dbReference type="PANTHER" id="PTHR28570:SF3">
    <property type="entry name" value="ASPARTYL AMINOPEPTIDASE"/>
    <property type="match status" value="1"/>
</dbReference>
<evidence type="ECO:0000256" key="4">
    <source>
        <dbReference type="ARBA" id="ARBA00022670"/>
    </source>
</evidence>
<dbReference type="GO" id="GO:0006508">
    <property type="term" value="P:proteolysis"/>
    <property type="evidence" value="ECO:0007669"/>
    <property type="project" value="UniProtKB-KW"/>
</dbReference>
<evidence type="ECO:0000313" key="11">
    <source>
        <dbReference type="EMBL" id="HIZ08314.1"/>
    </source>
</evidence>
<dbReference type="InterPro" id="IPR001948">
    <property type="entry name" value="Peptidase_M18"/>
</dbReference>
<name>A0A9D2D4E5_9FIRM</name>
<evidence type="ECO:0000256" key="8">
    <source>
        <dbReference type="ARBA" id="ARBA00023049"/>
    </source>
</evidence>
<dbReference type="GO" id="GO:0008237">
    <property type="term" value="F:metallopeptidase activity"/>
    <property type="evidence" value="ECO:0007669"/>
    <property type="project" value="UniProtKB-KW"/>
</dbReference>
<sequence>MSYDHDKLIKLLKESVSPWHTVLAAAGRLEEAGFEKLEFSEDWDLKAEGKYYTVCRGSSLFAFTIGKKIAGSKKLRIAAAHTDFPGFAIKNNPDMEKEGYRQINTEVYGGPILNTWLDRPLSAAGRVALASEQVWEPEIRLVDLKEPFCVIPNLAIHMNREVNKGLELNRQRDLMPVAGLGGESQSKDRFMRFLAEKLQVEKEQILDFELRLYCAQDPVFAGMDREFILAPHLDNTTSIQALLDGIGLNGQEIPDGIRMAVMFDHEEIGSRTKQGAASMLLRDVIGKIAQEIENRIPLEGCGDGDICRRLMEDAIMLSVDVAHGLHPNHGNKMDPTNRPVLGKGLCIKEASSQSYATDSEAVAVFQQICRREGIPWQKFVNRSDQPGGSTLGAVSAAFLPVPVVDIGIPLLAMHSAVELMGKDDMEALSRCITAFFLL</sequence>
<evidence type="ECO:0000256" key="3">
    <source>
        <dbReference type="ARBA" id="ARBA00022438"/>
    </source>
</evidence>
<comment type="caution">
    <text evidence="11">The sequence shown here is derived from an EMBL/GenBank/DDBJ whole genome shotgun (WGS) entry which is preliminary data.</text>
</comment>
<evidence type="ECO:0000256" key="9">
    <source>
        <dbReference type="RuleBase" id="RU004386"/>
    </source>
</evidence>
<dbReference type="InterPro" id="IPR023358">
    <property type="entry name" value="Peptidase_M18_dom2"/>
</dbReference>
<comment type="cofactor">
    <cofactor evidence="1 10">
        <name>Zn(2+)</name>
        <dbReference type="ChEBI" id="CHEBI:29105"/>
    </cofactor>
</comment>
<dbReference type="GO" id="GO:0008270">
    <property type="term" value="F:zinc ion binding"/>
    <property type="evidence" value="ECO:0007669"/>
    <property type="project" value="InterPro"/>
</dbReference>
<protein>
    <recommendedName>
        <fullName evidence="10">M18 family aminopeptidase</fullName>
        <ecNumber evidence="10">3.4.11.-</ecNumber>
    </recommendedName>
</protein>